<name>A0A1S5R1D8_9CAUD</name>
<keyword evidence="2" id="KW-1185">Reference proteome</keyword>
<dbReference type="Proteomes" id="UP000223738">
    <property type="component" value="Segment"/>
</dbReference>
<evidence type="ECO:0000313" key="2">
    <source>
        <dbReference type="Proteomes" id="UP000223738"/>
    </source>
</evidence>
<organism evidence="1 2">
    <name type="scientific">Pseudomonas phage phiPMW</name>
    <dbReference type="NCBI Taxonomy" id="1815582"/>
    <lineage>
        <taxon>Viruses</taxon>
        <taxon>Duplodnaviria</taxon>
        <taxon>Heunggongvirae</taxon>
        <taxon>Uroviricota</taxon>
        <taxon>Caudoviricetes</taxon>
        <taxon>Plaisancevirus</taxon>
        <taxon>Plaisancevirus PMW</taxon>
    </lineage>
</organism>
<gene>
    <name evidence="1" type="ORF">PMW_99</name>
</gene>
<dbReference type="EMBL" id="KU862660">
    <property type="protein sequence ID" value="ANA49224.1"/>
    <property type="molecule type" value="Genomic_DNA"/>
</dbReference>
<sequence>MSVKTYLTSNYPTVEDMRIAKAGIGIALAFVRKHYRMMDTTDLELVQQSLEDDIDEMENGINE</sequence>
<protein>
    <submittedName>
        <fullName evidence="1">Uncharacterized protein</fullName>
    </submittedName>
</protein>
<evidence type="ECO:0000313" key="1">
    <source>
        <dbReference type="EMBL" id="ANA49224.1"/>
    </source>
</evidence>
<proteinExistence type="predicted"/>
<accession>A0A1S5R1D8</accession>
<reference evidence="1 2" key="1">
    <citation type="submission" date="2016-03" db="EMBL/GenBank/DDBJ databases">
        <title>Characterization of pf16 and phiPMW: Two novel phages infecting Pseudomonas putida PpG1.</title>
        <authorList>
            <person name="Magill D.J."/>
            <person name="Krylov V.N."/>
            <person name="Allen C.C.R."/>
            <person name="McGrath J.W."/>
            <person name="Quinn J.P."/>
            <person name="Kulakov L.A."/>
        </authorList>
    </citation>
    <scope>NUCLEOTIDE SEQUENCE [LARGE SCALE GENOMIC DNA]</scope>
</reference>